<evidence type="ECO:0000256" key="11">
    <source>
        <dbReference type="ARBA" id="ARBA00025174"/>
    </source>
</evidence>
<dbReference type="OrthoDB" id="7229284at2"/>
<dbReference type="PROSITE" id="PS00102">
    <property type="entry name" value="PHOSPHORYLASE"/>
    <property type="match status" value="1"/>
</dbReference>
<dbReference type="GO" id="GO:0005737">
    <property type="term" value="C:cytoplasm"/>
    <property type="evidence" value="ECO:0007669"/>
    <property type="project" value="UniProtKB-SubCell"/>
</dbReference>
<comment type="catalytic activity">
    <reaction evidence="1 13">
        <text>[(1-&gt;4)-alpha-D-glucosyl](n) + phosphate = [(1-&gt;4)-alpha-D-glucosyl](n-1) + alpha-D-glucose 1-phosphate</text>
        <dbReference type="Rhea" id="RHEA:41732"/>
        <dbReference type="Rhea" id="RHEA-COMP:9584"/>
        <dbReference type="Rhea" id="RHEA-COMP:9586"/>
        <dbReference type="ChEBI" id="CHEBI:15444"/>
        <dbReference type="ChEBI" id="CHEBI:43474"/>
        <dbReference type="ChEBI" id="CHEBI:58601"/>
        <dbReference type="EC" id="2.4.1.1"/>
    </reaction>
</comment>
<dbReference type="GO" id="GO:0030170">
    <property type="term" value="F:pyridoxal phosphate binding"/>
    <property type="evidence" value="ECO:0007669"/>
    <property type="project" value="InterPro"/>
</dbReference>
<keyword evidence="8 13" id="KW-0808">Transferase</keyword>
<evidence type="ECO:0000256" key="2">
    <source>
        <dbReference type="ARBA" id="ARBA00001933"/>
    </source>
</evidence>
<reference evidence="14 15" key="1">
    <citation type="submission" date="2016-09" db="EMBL/GenBank/DDBJ databases">
        <title>Serratia marcescens MSU-97 and epiphytic antimycotic-producing bacteria.</title>
        <authorList>
            <person name="Matilla M.A."/>
        </authorList>
    </citation>
    <scope>NUCLEOTIDE SEQUENCE [LARGE SCALE GENOMIC DNA]</scope>
    <source>
        <strain evidence="14 15">MSU-97</strain>
    </source>
</reference>
<dbReference type="CDD" id="cd04300">
    <property type="entry name" value="GT35_Glycogen_Phosphorylase"/>
    <property type="match status" value="1"/>
</dbReference>
<sequence length="813" mass="91570">MKPEQPVANVPSVSDLSAQIENNLKYQLCVPLKAATDRDIFNAVALTIRHYQYDDFLNTHQRQRAEKKKRLYYLSMEFLLGQSLRNNLINTGLLTNMRRAVAALGFDFDSIVDEEPDAALGNGGLGRLAACFIDSMATLDIAASGHGIKYEYGLFKQALHDGRQVEQPDDWHSTHSPWLVEHHAQQMLIPIGGRVEHGEDTEGNYNPMWMDWRIIVGVPHDYFVSGYQGSATNKLRLYSALASDSFNIHIFNRGDYIKAVSEKIASENISKILYPADEALTGKELRLTQEYFLVACTLRDVLADYAAEEAPITALPERVAIQLNDTHPALAVAELMRLLVDEHQLPWEQAWDITQRTCAFTNHTLMPEALETWSVSLFEKLLPRHLQIIYEINRRFLAEVAERWPDQPQLLPSLSLFAGENDKKMRMANLAIVGSHRVNGVAKLHSELIKKNLVPDFYFISPEKFINQTNGVTPRRWVQQANPPLAAFLHQHLGDEWPTDLQQLAGLEKLADDIGAIDEIRTIKRANKVALCQLIAQRHGIHLDPMAMFDCQVKRIHEYKRQLLNILHVIDLYLEIKEGGKTIAPKVHLFAGKAAPSYAVAKLIIQLIGAVAQRINQDSRVGGQLKVVFLEDYKVSLAERIIPATDLSEQISTAGTEASGTSNMKFALNGALTIGTLDGANIEIRDAVGESNFYLFGATAEEIDAIRHNGYHGGDHYRNNPRIARVVDSLTSGLFAADTELFAPLRHILTTSDYFCHLQDFESYRLAQQRAATDFDEPEQWHRRALLTIARMGGFSSDRTIRGYARDIWGMNY</sequence>
<keyword evidence="10 13" id="KW-0119">Carbohydrate metabolism</keyword>
<dbReference type="RefSeq" id="WP_073529015.1">
    <property type="nucleotide sequence ID" value="NZ_MJAO01000002.1"/>
</dbReference>
<protein>
    <recommendedName>
        <fullName evidence="13">Alpha-1,4 glucan phosphorylase</fullName>
        <ecNumber evidence="13">2.4.1.1</ecNumber>
    </recommendedName>
</protein>
<dbReference type="InterPro" id="IPR000811">
    <property type="entry name" value="Glyco_trans_35"/>
</dbReference>
<keyword evidence="5" id="KW-0963">Cytoplasm</keyword>
<dbReference type="SUPFAM" id="SSF53756">
    <property type="entry name" value="UDP-Glycosyltransferase/glycogen phosphorylase"/>
    <property type="match status" value="1"/>
</dbReference>
<evidence type="ECO:0000313" key="14">
    <source>
        <dbReference type="EMBL" id="OKB68369.1"/>
    </source>
</evidence>
<keyword evidence="7 13" id="KW-0328">Glycosyltransferase</keyword>
<keyword evidence="6" id="KW-0021">Allosteric enzyme</keyword>
<name>A0A1Q4P5J2_SERMA</name>
<dbReference type="Pfam" id="PF00343">
    <property type="entry name" value="Phosphorylase"/>
    <property type="match status" value="1"/>
</dbReference>
<dbReference type="InterPro" id="IPR035090">
    <property type="entry name" value="Pyridoxal_P_attach_site"/>
</dbReference>
<comment type="cofactor">
    <cofactor evidence="2 13">
        <name>pyridoxal 5'-phosphate</name>
        <dbReference type="ChEBI" id="CHEBI:597326"/>
    </cofactor>
</comment>
<evidence type="ECO:0000256" key="13">
    <source>
        <dbReference type="RuleBase" id="RU000587"/>
    </source>
</evidence>
<dbReference type="GO" id="GO:0008184">
    <property type="term" value="F:glycogen phosphorylase activity"/>
    <property type="evidence" value="ECO:0007669"/>
    <property type="project" value="InterPro"/>
</dbReference>
<accession>A0A1Q4P5J2</accession>
<dbReference type="EMBL" id="MJAO01000002">
    <property type="protein sequence ID" value="OKB68369.1"/>
    <property type="molecule type" value="Genomic_DNA"/>
</dbReference>
<evidence type="ECO:0000256" key="6">
    <source>
        <dbReference type="ARBA" id="ARBA00022533"/>
    </source>
</evidence>
<evidence type="ECO:0000256" key="5">
    <source>
        <dbReference type="ARBA" id="ARBA00022490"/>
    </source>
</evidence>
<dbReference type="EC" id="2.4.1.1" evidence="13"/>
<dbReference type="GO" id="GO:0005980">
    <property type="term" value="P:glycogen catabolic process"/>
    <property type="evidence" value="ECO:0007669"/>
    <property type="project" value="TreeGrafter"/>
</dbReference>
<evidence type="ECO:0000313" key="15">
    <source>
        <dbReference type="Proteomes" id="UP000185770"/>
    </source>
</evidence>
<dbReference type="Proteomes" id="UP000185770">
    <property type="component" value="Unassembled WGS sequence"/>
</dbReference>
<comment type="similarity">
    <text evidence="4 13">Belongs to the glycogen phosphorylase family.</text>
</comment>
<gene>
    <name evidence="14" type="ORF">BHU62_02565</name>
</gene>
<keyword evidence="9 12" id="KW-0663">Pyridoxal phosphate</keyword>
<dbReference type="AlphaFoldDB" id="A0A1Q4P5J2"/>
<evidence type="ECO:0000256" key="7">
    <source>
        <dbReference type="ARBA" id="ARBA00022676"/>
    </source>
</evidence>
<evidence type="ECO:0000256" key="8">
    <source>
        <dbReference type="ARBA" id="ARBA00022679"/>
    </source>
</evidence>
<dbReference type="PANTHER" id="PTHR11468:SF3">
    <property type="entry name" value="GLYCOGEN PHOSPHORYLASE, LIVER FORM"/>
    <property type="match status" value="1"/>
</dbReference>
<organism evidence="14 15">
    <name type="scientific">Serratia marcescens</name>
    <dbReference type="NCBI Taxonomy" id="615"/>
    <lineage>
        <taxon>Bacteria</taxon>
        <taxon>Pseudomonadati</taxon>
        <taxon>Pseudomonadota</taxon>
        <taxon>Gammaproteobacteria</taxon>
        <taxon>Enterobacterales</taxon>
        <taxon>Yersiniaceae</taxon>
        <taxon>Serratia</taxon>
    </lineage>
</organism>
<evidence type="ECO:0000256" key="10">
    <source>
        <dbReference type="ARBA" id="ARBA00023277"/>
    </source>
</evidence>
<dbReference type="NCBIfam" id="TIGR02093">
    <property type="entry name" value="P_ylase"/>
    <property type="match status" value="1"/>
</dbReference>
<dbReference type="InterPro" id="IPR011833">
    <property type="entry name" value="Glycg_phsphrylas"/>
</dbReference>
<comment type="subcellular location">
    <subcellularLocation>
        <location evidence="3">Cytoplasm</location>
    </subcellularLocation>
</comment>
<evidence type="ECO:0000256" key="12">
    <source>
        <dbReference type="PIRSR" id="PIRSR000460-1"/>
    </source>
</evidence>
<evidence type="ECO:0000256" key="4">
    <source>
        <dbReference type="ARBA" id="ARBA00006047"/>
    </source>
</evidence>
<comment type="function">
    <text evidence="13">Allosteric enzyme that catalyzes the rate-limiting step in glycogen catabolism, the phosphorolytic cleavage of glycogen to produce glucose-1-phosphate, and plays a central role in maintaining cellular and organismal glucose homeostasis.</text>
</comment>
<comment type="function">
    <text evidence="11">Phosphorylase is an important allosteric enzyme in carbohydrate metabolism. Enzymes from different sources differ in their regulatory mechanisms and in their natural substrates. However, all known phosphorylases share catalytic and structural properties.</text>
</comment>
<dbReference type="Gene3D" id="3.40.50.2000">
    <property type="entry name" value="Glycogen Phosphorylase B"/>
    <property type="match status" value="2"/>
</dbReference>
<dbReference type="PIRSF" id="PIRSF000460">
    <property type="entry name" value="Pprylas_GlgP"/>
    <property type="match status" value="1"/>
</dbReference>
<dbReference type="FunFam" id="3.40.50.2000:FF:000153">
    <property type="entry name" value="Alpha-1,4 glucan phosphorylase"/>
    <property type="match status" value="1"/>
</dbReference>
<evidence type="ECO:0000256" key="1">
    <source>
        <dbReference type="ARBA" id="ARBA00001275"/>
    </source>
</evidence>
<dbReference type="FunFam" id="3.40.50.2000:FF:000003">
    <property type="entry name" value="Alpha-1,4 glucan phosphorylase"/>
    <property type="match status" value="1"/>
</dbReference>
<proteinExistence type="inferred from homology"/>
<evidence type="ECO:0000256" key="9">
    <source>
        <dbReference type="ARBA" id="ARBA00022898"/>
    </source>
</evidence>
<comment type="caution">
    <text evidence="14">The sequence shown here is derived from an EMBL/GenBank/DDBJ whole genome shotgun (WGS) entry which is preliminary data.</text>
</comment>
<evidence type="ECO:0000256" key="3">
    <source>
        <dbReference type="ARBA" id="ARBA00004496"/>
    </source>
</evidence>
<dbReference type="PANTHER" id="PTHR11468">
    <property type="entry name" value="GLYCOGEN PHOSPHORYLASE"/>
    <property type="match status" value="1"/>
</dbReference>
<feature type="modified residue" description="N6-(pyridoxal phosphate)lysine" evidence="12">
    <location>
        <position position="665"/>
    </location>
</feature>